<dbReference type="AlphaFoldDB" id="A0AAP0FY76"/>
<gene>
    <name evidence="2" type="ORF">KSP39_PZI019199</name>
</gene>
<keyword evidence="3" id="KW-1185">Reference proteome</keyword>
<evidence type="ECO:0000313" key="3">
    <source>
        <dbReference type="Proteomes" id="UP001418222"/>
    </source>
</evidence>
<feature type="region of interest" description="Disordered" evidence="1">
    <location>
        <begin position="1"/>
        <end position="45"/>
    </location>
</feature>
<organism evidence="2 3">
    <name type="scientific">Platanthera zijinensis</name>
    <dbReference type="NCBI Taxonomy" id="2320716"/>
    <lineage>
        <taxon>Eukaryota</taxon>
        <taxon>Viridiplantae</taxon>
        <taxon>Streptophyta</taxon>
        <taxon>Embryophyta</taxon>
        <taxon>Tracheophyta</taxon>
        <taxon>Spermatophyta</taxon>
        <taxon>Magnoliopsida</taxon>
        <taxon>Liliopsida</taxon>
        <taxon>Asparagales</taxon>
        <taxon>Orchidaceae</taxon>
        <taxon>Orchidoideae</taxon>
        <taxon>Orchideae</taxon>
        <taxon>Orchidinae</taxon>
        <taxon>Platanthera</taxon>
    </lineage>
</organism>
<reference evidence="2 3" key="1">
    <citation type="journal article" date="2022" name="Nat. Plants">
        <title>Genomes of leafy and leafless Platanthera orchids illuminate the evolution of mycoheterotrophy.</title>
        <authorList>
            <person name="Li M.H."/>
            <person name="Liu K.W."/>
            <person name="Li Z."/>
            <person name="Lu H.C."/>
            <person name="Ye Q.L."/>
            <person name="Zhang D."/>
            <person name="Wang J.Y."/>
            <person name="Li Y.F."/>
            <person name="Zhong Z.M."/>
            <person name="Liu X."/>
            <person name="Yu X."/>
            <person name="Liu D.K."/>
            <person name="Tu X.D."/>
            <person name="Liu B."/>
            <person name="Hao Y."/>
            <person name="Liao X.Y."/>
            <person name="Jiang Y.T."/>
            <person name="Sun W.H."/>
            <person name="Chen J."/>
            <person name="Chen Y.Q."/>
            <person name="Ai Y."/>
            <person name="Zhai J.W."/>
            <person name="Wu S.S."/>
            <person name="Zhou Z."/>
            <person name="Hsiao Y.Y."/>
            <person name="Wu W.L."/>
            <person name="Chen Y.Y."/>
            <person name="Lin Y.F."/>
            <person name="Hsu J.L."/>
            <person name="Li C.Y."/>
            <person name="Wang Z.W."/>
            <person name="Zhao X."/>
            <person name="Zhong W.Y."/>
            <person name="Ma X.K."/>
            <person name="Ma L."/>
            <person name="Huang J."/>
            <person name="Chen G.Z."/>
            <person name="Huang M.Z."/>
            <person name="Huang L."/>
            <person name="Peng D.H."/>
            <person name="Luo Y.B."/>
            <person name="Zou S.Q."/>
            <person name="Chen S.P."/>
            <person name="Lan S."/>
            <person name="Tsai W.C."/>
            <person name="Van de Peer Y."/>
            <person name="Liu Z.J."/>
        </authorList>
    </citation>
    <scope>NUCLEOTIDE SEQUENCE [LARGE SCALE GENOMIC DNA]</scope>
    <source>
        <strain evidence="2">Lor287</strain>
    </source>
</reference>
<protein>
    <submittedName>
        <fullName evidence="2">Uncharacterized protein</fullName>
    </submittedName>
</protein>
<accession>A0AAP0FY76</accession>
<evidence type="ECO:0000313" key="2">
    <source>
        <dbReference type="EMBL" id="KAK8924171.1"/>
    </source>
</evidence>
<name>A0AAP0FY76_9ASPA</name>
<comment type="caution">
    <text evidence="2">The sequence shown here is derived from an EMBL/GenBank/DDBJ whole genome shotgun (WGS) entry which is preliminary data.</text>
</comment>
<dbReference type="Proteomes" id="UP001418222">
    <property type="component" value="Unassembled WGS sequence"/>
</dbReference>
<dbReference type="EMBL" id="JBBWWQ010000017">
    <property type="protein sequence ID" value="KAK8924171.1"/>
    <property type="molecule type" value="Genomic_DNA"/>
</dbReference>
<proteinExistence type="predicted"/>
<evidence type="ECO:0000256" key="1">
    <source>
        <dbReference type="SAM" id="MobiDB-lite"/>
    </source>
</evidence>
<sequence length="95" mass="10337">MPQGISDDASMWWSRTLPTCSGPRGGGSCKPMIPPRASGSWKRESIGGWDGRGRGWIGRYSCSSVRPPEKGFCGHGIAGKTRRRAVVQEEVSEEE</sequence>